<reference evidence="7" key="2">
    <citation type="submission" date="2016-06" db="EMBL/GenBank/DDBJ databases">
        <authorList>
            <person name="Kjaerup R.B."/>
            <person name="Dalgaard T.S."/>
            <person name="Juul-Madsen H.R."/>
        </authorList>
    </citation>
    <scope>NUCLEOTIDE SEQUENCE [LARGE SCALE GENOMIC DNA]</scope>
    <source>
        <strain evidence="7">DSM 43363</strain>
    </source>
</reference>
<sequence length="199" mass="21826">MHPVPRVSPEHLAARRLQIVDAARRCFLREGFHRTTMQDVIAEAGLSVGAVYRYFPSKADLISAIAEEAVGGAEVVLDELLHREPPLPLVEVLDRALAYVETQTGDDGALRIAVQVWGEAQRDPVLAELVAAKYDSFRRHFEALVRRAQGIGEVPADADPEAVAAALFGLVPGWFLQRLLTGRPDRATYLAGVRTLLAR</sequence>
<dbReference type="PROSITE" id="PS01081">
    <property type="entry name" value="HTH_TETR_1"/>
    <property type="match status" value="1"/>
</dbReference>
<dbReference type="InterPro" id="IPR001647">
    <property type="entry name" value="HTH_TetR"/>
</dbReference>
<evidence type="ECO:0000313" key="10">
    <source>
        <dbReference type="Proteomes" id="UP001334804"/>
    </source>
</evidence>
<proteinExistence type="predicted"/>
<name>A0A1C6UHY1_9ACTN</name>
<keyword evidence="1" id="KW-0678">Repressor</keyword>
<evidence type="ECO:0000256" key="2">
    <source>
        <dbReference type="ARBA" id="ARBA00023015"/>
    </source>
</evidence>
<dbReference type="InterPro" id="IPR050109">
    <property type="entry name" value="HTH-type_TetR-like_transc_reg"/>
</dbReference>
<dbReference type="InterPro" id="IPR039538">
    <property type="entry name" value="BetI_C"/>
</dbReference>
<dbReference type="RefSeq" id="WP_091623016.1">
    <property type="nucleotide sequence ID" value="NZ_CP109071.1"/>
</dbReference>
<dbReference type="Proteomes" id="UP000199343">
    <property type="component" value="Unassembled WGS sequence"/>
</dbReference>
<dbReference type="PANTHER" id="PTHR30055:SF229">
    <property type="entry name" value="HTH-TYPE TRANSCRIPTIONAL REPRESSOR RV1474C"/>
    <property type="match status" value="1"/>
</dbReference>
<protein>
    <submittedName>
        <fullName evidence="8">TetR/AcrR family transcriptional regulator</fullName>
    </submittedName>
    <submittedName>
        <fullName evidence="7">Transcriptional regulator, TetR family</fullName>
    </submittedName>
</protein>
<dbReference type="GO" id="GO:0000976">
    <property type="term" value="F:transcription cis-regulatory region binding"/>
    <property type="evidence" value="ECO:0007669"/>
    <property type="project" value="TreeGrafter"/>
</dbReference>
<evidence type="ECO:0000313" key="8">
    <source>
        <dbReference type="EMBL" id="WSA34099.1"/>
    </source>
</evidence>
<dbReference type="Gene3D" id="1.10.357.10">
    <property type="entry name" value="Tetracycline Repressor, domain 2"/>
    <property type="match status" value="1"/>
</dbReference>
<keyword evidence="2" id="KW-0805">Transcription regulation</keyword>
<reference evidence="9" key="1">
    <citation type="submission" date="2016-06" db="EMBL/GenBank/DDBJ databases">
        <authorList>
            <person name="Varghese N."/>
            <person name="Submissions Spin"/>
        </authorList>
    </citation>
    <scope>NUCLEOTIDE SEQUENCE [LARGE SCALE GENOMIC DNA]</scope>
    <source>
        <strain evidence="9">DSM 43363</strain>
    </source>
</reference>
<evidence type="ECO:0000259" key="6">
    <source>
        <dbReference type="PROSITE" id="PS50977"/>
    </source>
</evidence>
<dbReference type="EMBL" id="CP109071">
    <property type="protein sequence ID" value="WSA34099.1"/>
    <property type="molecule type" value="Genomic_DNA"/>
</dbReference>
<accession>A0A1C6UHY1</accession>
<dbReference type="InterPro" id="IPR023772">
    <property type="entry name" value="DNA-bd_HTH_TetR-type_CS"/>
</dbReference>
<dbReference type="OrthoDB" id="5242390at2"/>
<keyword evidence="4" id="KW-0804">Transcription</keyword>
<dbReference type="GO" id="GO:0003700">
    <property type="term" value="F:DNA-binding transcription factor activity"/>
    <property type="evidence" value="ECO:0007669"/>
    <property type="project" value="TreeGrafter"/>
</dbReference>
<dbReference type="InterPro" id="IPR009057">
    <property type="entry name" value="Homeodomain-like_sf"/>
</dbReference>
<dbReference type="PRINTS" id="PR00455">
    <property type="entry name" value="HTHTETR"/>
</dbReference>
<keyword evidence="3 5" id="KW-0238">DNA-binding</keyword>
<reference evidence="8 10" key="3">
    <citation type="submission" date="2022-10" db="EMBL/GenBank/DDBJ databases">
        <title>The complete genomes of actinobacterial strains from the NBC collection.</title>
        <authorList>
            <person name="Joergensen T.S."/>
            <person name="Alvarez Arevalo M."/>
            <person name="Sterndorff E.B."/>
            <person name="Faurdal D."/>
            <person name="Vuksanovic O."/>
            <person name="Mourched A.-S."/>
            <person name="Charusanti P."/>
            <person name="Shaw S."/>
            <person name="Blin K."/>
            <person name="Weber T."/>
        </authorList>
    </citation>
    <scope>NUCLEOTIDE SEQUENCE [LARGE SCALE GENOMIC DNA]</scope>
    <source>
        <strain evidence="8 10">NBC 01809</strain>
    </source>
</reference>
<evidence type="ECO:0000256" key="4">
    <source>
        <dbReference type="ARBA" id="ARBA00023163"/>
    </source>
</evidence>
<organism evidence="7 9">
    <name type="scientific">Micromonospora peucetia</name>
    <dbReference type="NCBI Taxonomy" id="47871"/>
    <lineage>
        <taxon>Bacteria</taxon>
        <taxon>Bacillati</taxon>
        <taxon>Actinomycetota</taxon>
        <taxon>Actinomycetes</taxon>
        <taxon>Micromonosporales</taxon>
        <taxon>Micromonosporaceae</taxon>
        <taxon>Micromonospora</taxon>
    </lineage>
</organism>
<dbReference type="InterPro" id="IPR036271">
    <property type="entry name" value="Tet_transcr_reg_TetR-rel_C_sf"/>
</dbReference>
<dbReference type="SUPFAM" id="SSF46689">
    <property type="entry name" value="Homeodomain-like"/>
    <property type="match status" value="1"/>
</dbReference>
<evidence type="ECO:0000313" key="9">
    <source>
        <dbReference type="Proteomes" id="UP000199343"/>
    </source>
</evidence>
<dbReference type="STRING" id="47871.GA0070608_1197"/>
<gene>
    <name evidence="7" type="ORF">GA0070608_1197</name>
    <name evidence="8" type="ORF">OIE14_08680</name>
</gene>
<dbReference type="SUPFAM" id="SSF48498">
    <property type="entry name" value="Tetracyclin repressor-like, C-terminal domain"/>
    <property type="match status" value="1"/>
</dbReference>
<keyword evidence="10" id="KW-1185">Reference proteome</keyword>
<dbReference type="Pfam" id="PF13977">
    <property type="entry name" value="TetR_C_6"/>
    <property type="match status" value="1"/>
</dbReference>
<evidence type="ECO:0000313" key="7">
    <source>
        <dbReference type="EMBL" id="SCL53592.1"/>
    </source>
</evidence>
<feature type="domain" description="HTH tetR-type" evidence="6">
    <location>
        <begin position="13"/>
        <end position="73"/>
    </location>
</feature>
<dbReference type="EMBL" id="FMIC01000002">
    <property type="protein sequence ID" value="SCL53592.1"/>
    <property type="molecule type" value="Genomic_DNA"/>
</dbReference>
<dbReference type="Pfam" id="PF00440">
    <property type="entry name" value="TetR_N"/>
    <property type="match status" value="1"/>
</dbReference>
<dbReference type="PANTHER" id="PTHR30055">
    <property type="entry name" value="HTH-TYPE TRANSCRIPTIONAL REGULATOR RUTR"/>
    <property type="match status" value="1"/>
</dbReference>
<dbReference type="PROSITE" id="PS50977">
    <property type="entry name" value="HTH_TETR_2"/>
    <property type="match status" value="1"/>
</dbReference>
<dbReference type="Proteomes" id="UP001334804">
    <property type="component" value="Chromosome"/>
</dbReference>
<dbReference type="AlphaFoldDB" id="A0A1C6UHY1"/>
<evidence type="ECO:0000256" key="3">
    <source>
        <dbReference type="ARBA" id="ARBA00023125"/>
    </source>
</evidence>
<feature type="DNA-binding region" description="H-T-H motif" evidence="5">
    <location>
        <begin position="36"/>
        <end position="55"/>
    </location>
</feature>
<evidence type="ECO:0000256" key="1">
    <source>
        <dbReference type="ARBA" id="ARBA00022491"/>
    </source>
</evidence>
<evidence type="ECO:0000256" key="5">
    <source>
        <dbReference type="PROSITE-ProRule" id="PRU00335"/>
    </source>
</evidence>